<sequence>MGGGYPYGGYSEDETRCFEEVRLRT</sequence>
<reference evidence="2" key="3">
    <citation type="submission" date="2020-12" db="UniProtKB">
        <authorList>
            <consortium name="EnsemblPlants"/>
        </authorList>
    </citation>
    <scope>IDENTIFICATION</scope>
</reference>
<dbReference type="AlphaFoldDB" id="A0A2K1IJK3"/>
<name>A0A2K1IJK3_PHYPA</name>
<gene>
    <name evidence="1" type="ORF">PHYPA_028150</name>
</gene>
<evidence type="ECO:0000313" key="1">
    <source>
        <dbReference type="EMBL" id="PNR29457.1"/>
    </source>
</evidence>
<protein>
    <submittedName>
        <fullName evidence="1 2">Uncharacterized protein</fullName>
    </submittedName>
</protein>
<organism evidence="1">
    <name type="scientific">Physcomitrium patens</name>
    <name type="common">Spreading-leaved earth moss</name>
    <name type="synonym">Physcomitrella patens</name>
    <dbReference type="NCBI Taxonomy" id="3218"/>
    <lineage>
        <taxon>Eukaryota</taxon>
        <taxon>Viridiplantae</taxon>
        <taxon>Streptophyta</taxon>
        <taxon>Embryophyta</taxon>
        <taxon>Bryophyta</taxon>
        <taxon>Bryophytina</taxon>
        <taxon>Bryopsida</taxon>
        <taxon>Funariidae</taxon>
        <taxon>Funariales</taxon>
        <taxon>Funariaceae</taxon>
        <taxon>Physcomitrium</taxon>
    </lineage>
</organism>
<keyword evidence="3" id="KW-1185">Reference proteome</keyword>
<evidence type="ECO:0000313" key="3">
    <source>
        <dbReference type="Proteomes" id="UP000006727"/>
    </source>
</evidence>
<reference evidence="1 3" key="2">
    <citation type="journal article" date="2018" name="Plant J.">
        <title>The Physcomitrella patens chromosome-scale assembly reveals moss genome structure and evolution.</title>
        <authorList>
            <person name="Lang D."/>
            <person name="Ullrich K.K."/>
            <person name="Murat F."/>
            <person name="Fuchs J."/>
            <person name="Jenkins J."/>
            <person name="Haas F.B."/>
            <person name="Piednoel M."/>
            <person name="Gundlach H."/>
            <person name="Van Bel M."/>
            <person name="Meyberg R."/>
            <person name="Vives C."/>
            <person name="Morata J."/>
            <person name="Symeonidi A."/>
            <person name="Hiss M."/>
            <person name="Muchero W."/>
            <person name="Kamisugi Y."/>
            <person name="Saleh O."/>
            <person name="Blanc G."/>
            <person name="Decker E.L."/>
            <person name="van Gessel N."/>
            <person name="Grimwood J."/>
            <person name="Hayes R.D."/>
            <person name="Graham S.W."/>
            <person name="Gunter L.E."/>
            <person name="McDaniel S.F."/>
            <person name="Hoernstein S.N.W."/>
            <person name="Larsson A."/>
            <person name="Li F.W."/>
            <person name="Perroud P.F."/>
            <person name="Phillips J."/>
            <person name="Ranjan P."/>
            <person name="Rokshar D.S."/>
            <person name="Rothfels C.J."/>
            <person name="Schneider L."/>
            <person name="Shu S."/>
            <person name="Stevenson D.W."/>
            <person name="Thummler F."/>
            <person name="Tillich M."/>
            <person name="Villarreal Aguilar J.C."/>
            <person name="Widiez T."/>
            <person name="Wong G.K."/>
            <person name="Wymore A."/>
            <person name="Zhang Y."/>
            <person name="Zimmer A.D."/>
            <person name="Quatrano R.S."/>
            <person name="Mayer K.F.X."/>
            <person name="Goodstein D."/>
            <person name="Casacuberta J.M."/>
            <person name="Vandepoele K."/>
            <person name="Reski R."/>
            <person name="Cuming A.C."/>
            <person name="Tuskan G.A."/>
            <person name="Maumus F."/>
            <person name="Salse J."/>
            <person name="Schmutz J."/>
            <person name="Rensing S.A."/>
        </authorList>
    </citation>
    <scope>NUCLEOTIDE SEQUENCE [LARGE SCALE GENOMIC DNA]</scope>
    <source>
        <strain evidence="2 3">cv. Gransden 2004</strain>
    </source>
</reference>
<evidence type="ECO:0000313" key="2">
    <source>
        <dbReference type="EnsemblPlants" id="Pp3c23_15890V3.1"/>
    </source>
</evidence>
<accession>A0A2K1IJK3</accession>
<dbReference type="PaxDb" id="3218-PP1S156_156V6.1"/>
<dbReference type="EMBL" id="ABEU02000023">
    <property type="protein sequence ID" value="PNR29457.1"/>
    <property type="molecule type" value="Genomic_DNA"/>
</dbReference>
<dbReference type="EnsemblPlants" id="Pp3c23_15890V3.1">
    <property type="protein sequence ID" value="Pp3c23_15890V3.1"/>
    <property type="gene ID" value="Pp3c23_15890"/>
</dbReference>
<dbReference type="Gramene" id="Pp3c23_15890V3.1">
    <property type="protein sequence ID" value="Pp3c23_15890V3.1"/>
    <property type="gene ID" value="Pp3c23_15890"/>
</dbReference>
<proteinExistence type="predicted"/>
<dbReference type="InParanoid" id="A0A2K1IJK3"/>
<reference evidence="1 3" key="1">
    <citation type="journal article" date="2008" name="Science">
        <title>The Physcomitrella genome reveals evolutionary insights into the conquest of land by plants.</title>
        <authorList>
            <person name="Rensing S."/>
            <person name="Lang D."/>
            <person name="Zimmer A."/>
            <person name="Terry A."/>
            <person name="Salamov A."/>
            <person name="Shapiro H."/>
            <person name="Nishiyama T."/>
            <person name="Perroud P.-F."/>
            <person name="Lindquist E."/>
            <person name="Kamisugi Y."/>
            <person name="Tanahashi T."/>
            <person name="Sakakibara K."/>
            <person name="Fujita T."/>
            <person name="Oishi K."/>
            <person name="Shin-I T."/>
            <person name="Kuroki Y."/>
            <person name="Toyoda A."/>
            <person name="Suzuki Y."/>
            <person name="Hashimoto A."/>
            <person name="Yamaguchi K."/>
            <person name="Sugano A."/>
            <person name="Kohara Y."/>
            <person name="Fujiyama A."/>
            <person name="Anterola A."/>
            <person name="Aoki S."/>
            <person name="Ashton N."/>
            <person name="Barbazuk W.B."/>
            <person name="Barker E."/>
            <person name="Bennetzen J."/>
            <person name="Bezanilla M."/>
            <person name="Blankenship R."/>
            <person name="Cho S.H."/>
            <person name="Dutcher S."/>
            <person name="Estelle M."/>
            <person name="Fawcett J.A."/>
            <person name="Gundlach H."/>
            <person name="Hanada K."/>
            <person name="Heyl A."/>
            <person name="Hicks K.A."/>
            <person name="Hugh J."/>
            <person name="Lohr M."/>
            <person name="Mayer K."/>
            <person name="Melkozernov A."/>
            <person name="Murata T."/>
            <person name="Nelson D."/>
            <person name="Pils B."/>
            <person name="Prigge M."/>
            <person name="Reiss B."/>
            <person name="Renner T."/>
            <person name="Rombauts S."/>
            <person name="Rushton P."/>
            <person name="Sanderfoot A."/>
            <person name="Schween G."/>
            <person name="Shiu S.-H."/>
            <person name="Stueber K."/>
            <person name="Theodoulou F.L."/>
            <person name="Tu H."/>
            <person name="Van de Peer Y."/>
            <person name="Verrier P.J."/>
            <person name="Waters E."/>
            <person name="Wood A."/>
            <person name="Yang L."/>
            <person name="Cove D."/>
            <person name="Cuming A."/>
            <person name="Hasebe M."/>
            <person name="Lucas S."/>
            <person name="Mishler D.B."/>
            <person name="Reski R."/>
            <person name="Grigoriev I."/>
            <person name="Quatrano R.S."/>
            <person name="Boore J.L."/>
        </authorList>
    </citation>
    <scope>NUCLEOTIDE SEQUENCE [LARGE SCALE GENOMIC DNA]</scope>
    <source>
        <strain evidence="2 3">cv. Gransden 2004</strain>
    </source>
</reference>
<dbReference type="Proteomes" id="UP000006727">
    <property type="component" value="Chromosome 23"/>
</dbReference>